<accession>A0A8S9JQS9</accession>
<dbReference type="AlphaFoldDB" id="A0A8S9JQS9"/>
<protein>
    <submittedName>
        <fullName evidence="2">Uncharacterized protein</fullName>
    </submittedName>
</protein>
<feature type="region of interest" description="Disordered" evidence="1">
    <location>
        <begin position="117"/>
        <end position="138"/>
    </location>
</feature>
<sequence>MELRLQPRPSDGIDRPISLLSQPIQHYKTDGQARIHLGREESKYGRRFSLMALLVHPAPRNPLKKEREKEGEWPSIFVVVESWAIRIDQEVLKYEVGEELIYQRNIISKTLEEGRELSRTGSKHDGIEARRENPKLDKNPNFSIMQVFDEAEGSGNICRQENYRKDRNQANGPRSSRRLVAWVQNVVSTIQQAECLQKLELAPCMEAVRAA</sequence>
<reference evidence="2" key="1">
    <citation type="submission" date="2019-12" db="EMBL/GenBank/DDBJ databases">
        <title>Genome sequencing and annotation of Brassica cretica.</title>
        <authorList>
            <person name="Studholme D.J."/>
            <person name="Sarris P.F."/>
        </authorList>
    </citation>
    <scope>NUCLEOTIDE SEQUENCE</scope>
    <source>
        <strain evidence="2">PFS-102/07</strain>
        <tissue evidence="2">Leaf</tissue>
    </source>
</reference>
<gene>
    <name evidence="2" type="ORF">F2Q70_00036047</name>
</gene>
<evidence type="ECO:0000256" key="1">
    <source>
        <dbReference type="SAM" id="MobiDB-lite"/>
    </source>
</evidence>
<proteinExistence type="predicted"/>
<organism evidence="2">
    <name type="scientific">Brassica cretica</name>
    <name type="common">Mustard</name>
    <dbReference type="NCBI Taxonomy" id="69181"/>
    <lineage>
        <taxon>Eukaryota</taxon>
        <taxon>Viridiplantae</taxon>
        <taxon>Streptophyta</taxon>
        <taxon>Embryophyta</taxon>
        <taxon>Tracheophyta</taxon>
        <taxon>Spermatophyta</taxon>
        <taxon>Magnoliopsida</taxon>
        <taxon>eudicotyledons</taxon>
        <taxon>Gunneridae</taxon>
        <taxon>Pentapetalae</taxon>
        <taxon>rosids</taxon>
        <taxon>malvids</taxon>
        <taxon>Brassicales</taxon>
        <taxon>Brassicaceae</taxon>
        <taxon>Brassiceae</taxon>
        <taxon>Brassica</taxon>
    </lineage>
</organism>
<comment type="caution">
    <text evidence="2">The sequence shown here is derived from an EMBL/GenBank/DDBJ whole genome shotgun (WGS) entry which is preliminary data.</text>
</comment>
<name>A0A8S9JQS9_BRACR</name>
<dbReference type="EMBL" id="QGKY02000246">
    <property type="protein sequence ID" value="KAF2584454.1"/>
    <property type="molecule type" value="Genomic_DNA"/>
</dbReference>
<evidence type="ECO:0000313" key="2">
    <source>
        <dbReference type="EMBL" id="KAF2584454.1"/>
    </source>
</evidence>